<dbReference type="Proteomes" id="UP000704712">
    <property type="component" value="Unassembled WGS sequence"/>
</dbReference>
<evidence type="ECO:0000313" key="3">
    <source>
        <dbReference type="EMBL" id="KAF4031179.1"/>
    </source>
</evidence>
<feature type="transmembrane region" description="Helical" evidence="2">
    <location>
        <begin position="278"/>
        <end position="304"/>
    </location>
</feature>
<name>A0A833SHY3_PHYIN</name>
<keyword evidence="2" id="KW-0812">Transmembrane</keyword>
<keyword evidence="2" id="KW-1133">Transmembrane helix</keyword>
<proteinExistence type="predicted"/>
<feature type="transmembrane region" description="Helical" evidence="2">
    <location>
        <begin position="240"/>
        <end position="258"/>
    </location>
</feature>
<evidence type="ECO:0000313" key="5">
    <source>
        <dbReference type="EMBL" id="KAF4143912.1"/>
    </source>
</evidence>
<dbReference type="EMBL" id="WSZM01000603">
    <property type="protein sequence ID" value="KAF4031179.1"/>
    <property type="molecule type" value="Genomic_DNA"/>
</dbReference>
<dbReference type="Proteomes" id="UP000602510">
    <property type="component" value="Unassembled WGS sequence"/>
</dbReference>
<evidence type="ECO:0000256" key="2">
    <source>
        <dbReference type="SAM" id="Phobius"/>
    </source>
</evidence>
<gene>
    <name evidence="3" type="ORF">GN244_ATG17054</name>
    <name evidence="5" type="ORF">GN958_ATG06896</name>
    <name evidence="4" type="ORF">GN958_ATG20470</name>
</gene>
<accession>A0A833SHY3</accession>
<reference evidence="3" key="1">
    <citation type="submission" date="2020-04" db="EMBL/GenBank/DDBJ databases">
        <title>Hybrid Assembly of Korean Phytophthora infestans isolates.</title>
        <authorList>
            <person name="Prokchorchik M."/>
            <person name="Lee Y."/>
            <person name="Seo J."/>
            <person name="Cho J.-H."/>
            <person name="Park Y.-E."/>
            <person name="Jang D.-C."/>
            <person name="Im J.-S."/>
            <person name="Choi J.-G."/>
            <person name="Park H.-J."/>
            <person name="Lee G.-B."/>
            <person name="Lee Y.-G."/>
            <person name="Hong S.-Y."/>
            <person name="Cho K."/>
            <person name="Sohn K.H."/>
        </authorList>
    </citation>
    <scope>NUCLEOTIDE SEQUENCE</scope>
    <source>
        <strain evidence="3">KR_1_A1</strain>
        <strain evidence="4">KR_2_A2</strain>
    </source>
</reference>
<protein>
    <recommendedName>
        <fullName evidence="7">Transmembrane protein</fullName>
    </recommendedName>
</protein>
<keyword evidence="2" id="KW-0472">Membrane</keyword>
<keyword evidence="6" id="KW-1185">Reference proteome</keyword>
<feature type="transmembrane region" description="Helical" evidence="2">
    <location>
        <begin position="64"/>
        <end position="85"/>
    </location>
</feature>
<sequence length="359" mass="40274">MLVAGFPLFKVLYDQLPEKSQICAILILPIWKFGAKHLIIRASRELEDFIPEIVALSADFVSSLFVAVCISTSSSLYLAAGFIIVDVGQSMLEFREVQDNANVLLSLHQERRQSKEYLGIKNPIKASESDSLLTTMLAVTRNPSSYNIRSLSSARLRACLPHPITQDQEKALNHLEDSGVYTSNTSRRSPSERKIRVSSAITVPEPSDITSKTGSESSEREQKSKQLVVQSLQLLFHCEYLVLVEYVECIVPLVYVIYKSVAEQLPNICYFPGGAGNWGVSAVVNVLISAILEIGSLVMLNIVLQRKFSFSPIYQLAFVLETQIMTVQTKLLITILVLLQYQLEHLGVDFSFRFQWLHQ</sequence>
<feature type="transmembrane region" description="Helical" evidence="2">
    <location>
        <begin position="316"/>
        <end position="341"/>
    </location>
</feature>
<organism evidence="3 6">
    <name type="scientific">Phytophthora infestans</name>
    <name type="common">Potato late blight agent</name>
    <name type="synonym">Botrytis infestans</name>
    <dbReference type="NCBI Taxonomy" id="4787"/>
    <lineage>
        <taxon>Eukaryota</taxon>
        <taxon>Sar</taxon>
        <taxon>Stramenopiles</taxon>
        <taxon>Oomycota</taxon>
        <taxon>Peronosporomycetes</taxon>
        <taxon>Peronosporales</taxon>
        <taxon>Peronosporaceae</taxon>
        <taxon>Phytophthora</taxon>
    </lineage>
</organism>
<comment type="caution">
    <text evidence="3">The sequence shown here is derived from an EMBL/GenBank/DDBJ whole genome shotgun (WGS) entry which is preliminary data.</text>
</comment>
<evidence type="ECO:0000313" key="4">
    <source>
        <dbReference type="EMBL" id="KAF4130346.1"/>
    </source>
</evidence>
<dbReference type="EMBL" id="JAACNO010002857">
    <property type="protein sequence ID" value="KAF4130346.1"/>
    <property type="molecule type" value="Genomic_DNA"/>
</dbReference>
<evidence type="ECO:0000313" key="6">
    <source>
        <dbReference type="Proteomes" id="UP000602510"/>
    </source>
</evidence>
<dbReference type="EMBL" id="JAACNO010000944">
    <property type="protein sequence ID" value="KAF4143912.1"/>
    <property type="molecule type" value="Genomic_DNA"/>
</dbReference>
<evidence type="ECO:0008006" key="7">
    <source>
        <dbReference type="Google" id="ProtNLM"/>
    </source>
</evidence>
<feature type="region of interest" description="Disordered" evidence="1">
    <location>
        <begin position="175"/>
        <end position="197"/>
    </location>
</feature>
<evidence type="ECO:0000256" key="1">
    <source>
        <dbReference type="SAM" id="MobiDB-lite"/>
    </source>
</evidence>
<dbReference type="AlphaFoldDB" id="A0A833SHY3"/>